<feature type="region of interest" description="Disordered" evidence="2">
    <location>
        <begin position="298"/>
        <end position="319"/>
    </location>
</feature>
<dbReference type="Gene3D" id="1.10.238.10">
    <property type="entry name" value="EF-hand"/>
    <property type="match status" value="1"/>
</dbReference>
<feature type="compositionally biased region" description="Pro residues" evidence="2">
    <location>
        <begin position="356"/>
        <end position="366"/>
    </location>
</feature>
<sequence>MWNLQQKPTSPPQQSFATAFATRVRSVVEKLRSPMHHVLSWSCWNHDLSLTSRFSTDSVDGVTMENALQRFLELDGVNASNRSYIDRCEGFACGTGCAGVHHSKGEVSDGKQQVASSKLPLSEFRGRVRKALAAQGWSSGERGNSSAGFRILDSDGNGVLEQREVEGVADWAGSEISAGQADYAFQMMDRDGDGRLSPDEFGLLLEGGAPPVSVVDFKSRVADTYSSPGEAIEDMGPEPIGRSRFAAVAEAFQRPLTAEQADYAFDGLDLDRDGSLTTFEIMSVLDSGQFYPDERNLRREVPSPPASATALATAARERAESRGAPPVIMAVGGAALGLLLLPASYVVLVRGLKAPPGSPSEHPPLVGPASPLARALPGAWSPSPPSPRSRGGLPSPAQRGLLQL</sequence>
<comment type="caution">
    <text evidence="5">The sequence shown here is derived from an EMBL/GenBank/DDBJ whole genome shotgun (WGS) entry which is preliminary data.</text>
</comment>
<dbReference type="CDD" id="cd00051">
    <property type="entry name" value="EFh"/>
    <property type="match status" value="1"/>
</dbReference>
<keyword evidence="3" id="KW-0812">Transmembrane</keyword>
<keyword evidence="6" id="KW-1185">Reference proteome</keyword>
<dbReference type="InterPro" id="IPR002048">
    <property type="entry name" value="EF_hand_dom"/>
</dbReference>
<reference evidence="5" key="1">
    <citation type="submission" date="2023-10" db="EMBL/GenBank/DDBJ databases">
        <authorList>
            <person name="Chen Y."/>
            <person name="Shah S."/>
            <person name="Dougan E. K."/>
            <person name="Thang M."/>
            <person name="Chan C."/>
        </authorList>
    </citation>
    <scope>NUCLEOTIDE SEQUENCE [LARGE SCALE GENOMIC DNA]</scope>
</reference>
<proteinExistence type="predicted"/>
<feature type="domain" description="EF-hand" evidence="4">
    <location>
        <begin position="256"/>
        <end position="291"/>
    </location>
</feature>
<feature type="region of interest" description="Disordered" evidence="2">
    <location>
        <begin position="356"/>
        <end position="404"/>
    </location>
</feature>
<evidence type="ECO:0000256" key="2">
    <source>
        <dbReference type="SAM" id="MobiDB-lite"/>
    </source>
</evidence>
<dbReference type="Pfam" id="PF13202">
    <property type="entry name" value="EF-hand_5"/>
    <property type="match status" value="1"/>
</dbReference>
<organism evidence="5 6">
    <name type="scientific">Prorocentrum cordatum</name>
    <dbReference type="NCBI Taxonomy" id="2364126"/>
    <lineage>
        <taxon>Eukaryota</taxon>
        <taxon>Sar</taxon>
        <taxon>Alveolata</taxon>
        <taxon>Dinophyceae</taxon>
        <taxon>Prorocentrales</taxon>
        <taxon>Prorocentraceae</taxon>
        <taxon>Prorocentrum</taxon>
    </lineage>
</organism>
<evidence type="ECO:0000256" key="1">
    <source>
        <dbReference type="ARBA" id="ARBA00022837"/>
    </source>
</evidence>
<feature type="compositionally biased region" description="Low complexity" evidence="2">
    <location>
        <begin position="388"/>
        <end position="397"/>
    </location>
</feature>
<keyword evidence="3" id="KW-0472">Membrane</keyword>
<dbReference type="EMBL" id="CAUYUJ010011558">
    <property type="protein sequence ID" value="CAK0832135.1"/>
    <property type="molecule type" value="Genomic_DNA"/>
</dbReference>
<name>A0ABN9SK84_9DINO</name>
<dbReference type="SUPFAM" id="SSF47473">
    <property type="entry name" value="EF-hand"/>
    <property type="match status" value="1"/>
</dbReference>
<dbReference type="PROSITE" id="PS00018">
    <property type="entry name" value="EF_HAND_1"/>
    <property type="match status" value="3"/>
</dbReference>
<evidence type="ECO:0000313" key="5">
    <source>
        <dbReference type="EMBL" id="CAK0832135.1"/>
    </source>
</evidence>
<keyword evidence="1" id="KW-0106">Calcium</keyword>
<dbReference type="InterPro" id="IPR018247">
    <property type="entry name" value="EF_Hand_1_Ca_BS"/>
</dbReference>
<evidence type="ECO:0000259" key="4">
    <source>
        <dbReference type="PROSITE" id="PS50222"/>
    </source>
</evidence>
<dbReference type="SMART" id="SM00054">
    <property type="entry name" value="EFh"/>
    <property type="match status" value="2"/>
</dbReference>
<protein>
    <recommendedName>
        <fullName evidence="4">EF-hand domain-containing protein</fullName>
    </recommendedName>
</protein>
<dbReference type="InterPro" id="IPR011992">
    <property type="entry name" value="EF-hand-dom_pair"/>
</dbReference>
<keyword evidence="3" id="KW-1133">Transmembrane helix</keyword>
<evidence type="ECO:0000256" key="3">
    <source>
        <dbReference type="SAM" id="Phobius"/>
    </source>
</evidence>
<dbReference type="PROSITE" id="PS50222">
    <property type="entry name" value="EF_HAND_2"/>
    <property type="match status" value="2"/>
</dbReference>
<feature type="transmembrane region" description="Helical" evidence="3">
    <location>
        <begin position="327"/>
        <end position="348"/>
    </location>
</feature>
<dbReference type="Pfam" id="PF13833">
    <property type="entry name" value="EF-hand_8"/>
    <property type="match status" value="1"/>
</dbReference>
<feature type="domain" description="EF-hand" evidence="4">
    <location>
        <begin position="176"/>
        <end position="211"/>
    </location>
</feature>
<accession>A0ABN9SK84</accession>
<dbReference type="Proteomes" id="UP001189429">
    <property type="component" value="Unassembled WGS sequence"/>
</dbReference>
<evidence type="ECO:0000313" key="6">
    <source>
        <dbReference type="Proteomes" id="UP001189429"/>
    </source>
</evidence>
<gene>
    <name evidence="5" type="ORF">PCOR1329_LOCUS30234</name>
</gene>